<proteinExistence type="predicted"/>
<evidence type="ECO:0000256" key="1">
    <source>
        <dbReference type="SAM" id="MobiDB-lite"/>
    </source>
</evidence>
<dbReference type="NCBIfam" id="NF008769">
    <property type="entry name" value="PRK11798.2-5"/>
    <property type="match status" value="1"/>
</dbReference>
<dbReference type="Pfam" id="PF04386">
    <property type="entry name" value="SspB"/>
    <property type="match status" value="1"/>
</dbReference>
<dbReference type="Proteomes" id="UP000547058">
    <property type="component" value="Unassembled WGS sequence"/>
</dbReference>
<name>A0A7W3FMR9_9GAMM</name>
<feature type="compositionally biased region" description="Low complexity" evidence="1">
    <location>
        <begin position="130"/>
        <end position="139"/>
    </location>
</feature>
<keyword evidence="2" id="KW-0645">Protease</keyword>
<dbReference type="GO" id="GO:0005829">
    <property type="term" value="C:cytosol"/>
    <property type="evidence" value="ECO:0007669"/>
    <property type="project" value="TreeGrafter"/>
</dbReference>
<dbReference type="Gene3D" id="2.30.30.220">
    <property type="entry name" value="SspB-like"/>
    <property type="match status" value="1"/>
</dbReference>
<organism evidence="2 3">
    <name type="scientific">Stenotrophomonas tumulicola</name>
    <dbReference type="NCBI Taxonomy" id="1685415"/>
    <lineage>
        <taxon>Bacteria</taxon>
        <taxon>Pseudomonadati</taxon>
        <taxon>Pseudomonadota</taxon>
        <taxon>Gammaproteobacteria</taxon>
        <taxon>Lysobacterales</taxon>
        <taxon>Lysobacteraceae</taxon>
        <taxon>Stenotrophomonas</taxon>
    </lineage>
</organism>
<dbReference type="PANTHER" id="PTHR37486">
    <property type="entry name" value="STRINGENT STARVATION PROTEIN B"/>
    <property type="match status" value="1"/>
</dbReference>
<dbReference type="GO" id="GO:0005840">
    <property type="term" value="C:ribosome"/>
    <property type="evidence" value="ECO:0007669"/>
    <property type="project" value="TreeGrafter"/>
</dbReference>
<dbReference type="InterPro" id="IPR036760">
    <property type="entry name" value="SspB-like_sf"/>
</dbReference>
<dbReference type="GO" id="GO:0045732">
    <property type="term" value="P:positive regulation of protein catabolic process"/>
    <property type="evidence" value="ECO:0007669"/>
    <property type="project" value="TreeGrafter"/>
</dbReference>
<reference evidence="2 3" key="1">
    <citation type="submission" date="2020-08" db="EMBL/GenBank/DDBJ databases">
        <title>Stenotrophomonas tumulicola JCM 30961.</title>
        <authorList>
            <person name="Deng Y."/>
        </authorList>
    </citation>
    <scope>NUCLEOTIDE SEQUENCE [LARGE SCALE GENOMIC DNA]</scope>
    <source>
        <strain evidence="2 3">JCM 30961</strain>
    </source>
</reference>
<dbReference type="RefSeq" id="WP_182339589.1">
    <property type="nucleotide sequence ID" value="NZ_JACGXS010000005.1"/>
</dbReference>
<dbReference type="PANTHER" id="PTHR37486:SF1">
    <property type="entry name" value="STRINGENT STARVATION PROTEIN B"/>
    <property type="match status" value="1"/>
</dbReference>
<dbReference type="PIRSF" id="PIRSF005276">
    <property type="entry name" value="SspB"/>
    <property type="match status" value="1"/>
</dbReference>
<evidence type="ECO:0000313" key="3">
    <source>
        <dbReference type="Proteomes" id="UP000547058"/>
    </source>
</evidence>
<keyword evidence="2" id="KW-0378">Hydrolase</keyword>
<dbReference type="GO" id="GO:0008233">
    <property type="term" value="F:peptidase activity"/>
    <property type="evidence" value="ECO:0007669"/>
    <property type="project" value="UniProtKB-KW"/>
</dbReference>
<feature type="region of interest" description="Disordered" evidence="1">
    <location>
        <begin position="105"/>
        <end position="166"/>
    </location>
</feature>
<gene>
    <name evidence="2" type="ORF">H4O11_11595</name>
</gene>
<keyword evidence="3" id="KW-1185">Reference proteome</keyword>
<protein>
    <submittedName>
        <fullName evidence="2">ClpXP protease specificity-enhancing factor</fullName>
    </submittedName>
</protein>
<dbReference type="GO" id="GO:0006508">
    <property type="term" value="P:proteolysis"/>
    <property type="evidence" value="ECO:0007669"/>
    <property type="project" value="UniProtKB-KW"/>
</dbReference>
<dbReference type="InterPro" id="IPR007481">
    <property type="entry name" value="SspB"/>
</dbReference>
<dbReference type="SUPFAM" id="SSF101738">
    <property type="entry name" value="SspB-like"/>
    <property type="match status" value="1"/>
</dbReference>
<evidence type="ECO:0000313" key="2">
    <source>
        <dbReference type="EMBL" id="MBA8682449.1"/>
    </source>
</evidence>
<accession>A0A7W3FMR9</accession>
<dbReference type="NCBIfam" id="NF008764">
    <property type="entry name" value="PRK11798.1-4"/>
    <property type="match status" value="1"/>
</dbReference>
<dbReference type="EMBL" id="JACGXS010000005">
    <property type="protein sequence ID" value="MBA8682449.1"/>
    <property type="molecule type" value="Genomic_DNA"/>
</dbReference>
<comment type="caution">
    <text evidence="2">The sequence shown here is derived from an EMBL/GenBank/DDBJ whole genome shotgun (WGS) entry which is preliminary data.</text>
</comment>
<sequence>MTEEFFRMTSHRPYLLRALVEWINDNQLTPHILVDAGVPGVQVPPSSIKDGRVVLNIAERAVVRLLIDNESVAFSARFSGVSYAVQVPISAVLAVYARETGQGMALPDDVIGSEPAEDEAPSGPTLAAVDDAPADGTPPEDTPPDGNPPDDTPPRPSGRPQLRVVK</sequence>
<feature type="compositionally biased region" description="Pro residues" evidence="1">
    <location>
        <begin position="145"/>
        <end position="157"/>
    </location>
</feature>
<dbReference type="AlphaFoldDB" id="A0A7W3FMR9"/>